<reference evidence="1" key="1">
    <citation type="submission" date="2021-02" db="EMBL/GenBank/DDBJ databases">
        <authorList>
            <person name="Cremers G."/>
            <person name="Picone N."/>
        </authorList>
    </citation>
    <scope>NUCLEOTIDE SEQUENCE</scope>
    <source>
        <strain evidence="1">PQ17</strain>
    </source>
</reference>
<protein>
    <submittedName>
        <fullName evidence="1">Uncharacterized protein</fullName>
    </submittedName>
</protein>
<evidence type="ECO:0000313" key="1">
    <source>
        <dbReference type="EMBL" id="CAF0703819.1"/>
    </source>
</evidence>
<evidence type="ECO:0000313" key="2">
    <source>
        <dbReference type="Proteomes" id="UP000663859"/>
    </source>
</evidence>
<gene>
    <name evidence="1" type="ORF">MPNT_60111</name>
</gene>
<organism evidence="1 2">
    <name type="scientific">Candidatus Methylacidithermus pantelleriae</name>
    <dbReference type="NCBI Taxonomy" id="2744239"/>
    <lineage>
        <taxon>Bacteria</taxon>
        <taxon>Pseudomonadati</taxon>
        <taxon>Verrucomicrobiota</taxon>
        <taxon>Methylacidiphilae</taxon>
        <taxon>Methylacidiphilales</taxon>
        <taxon>Methylacidiphilaceae</taxon>
        <taxon>Candidatus Methylacidithermus</taxon>
    </lineage>
</organism>
<dbReference type="EMBL" id="CAJNOB010000056">
    <property type="protein sequence ID" value="CAF0703819.1"/>
    <property type="molecule type" value="Genomic_DNA"/>
</dbReference>
<dbReference type="AlphaFoldDB" id="A0A8J2BSB6"/>
<proteinExistence type="predicted"/>
<comment type="caution">
    <text evidence="1">The sequence shown here is derived from an EMBL/GenBank/DDBJ whole genome shotgun (WGS) entry which is preliminary data.</text>
</comment>
<sequence length="61" mass="6711">MRAAHVRSLWKRELIGKASDSKLGSVILPEGWGVTAATRGRLNRLGRRAKELSKTGAWGPR</sequence>
<name>A0A8J2BSB6_9BACT</name>
<dbReference type="Proteomes" id="UP000663859">
    <property type="component" value="Unassembled WGS sequence"/>
</dbReference>
<accession>A0A8J2BSB6</accession>
<keyword evidence="2" id="KW-1185">Reference proteome</keyword>